<evidence type="ECO:0000313" key="3">
    <source>
        <dbReference type="Proteomes" id="UP001377972"/>
    </source>
</evidence>
<organism evidence="2 3">
    <name type="scientific">Pseudoalteromonas lipolytica</name>
    <dbReference type="NCBI Taxonomy" id="570156"/>
    <lineage>
        <taxon>Bacteria</taxon>
        <taxon>Pseudomonadati</taxon>
        <taxon>Pseudomonadota</taxon>
        <taxon>Gammaproteobacteria</taxon>
        <taxon>Alteromonadales</taxon>
        <taxon>Pseudoalteromonadaceae</taxon>
        <taxon>Pseudoalteromonas</taxon>
    </lineage>
</organism>
<keyword evidence="1" id="KW-0472">Membrane</keyword>
<gene>
    <name evidence="2" type="ORF">PQI24_18365</name>
</gene>
<dbReference type="EMBL" id="JAQPZS010000022">
    <property type="protein sequence ID" value="MEJ6498011.1"/>
    <property type="molecule type" value="Genomic_DNA"/>
</dbReference>
<dbReference type="RefSeq" id="WP_339981985.1">
    <property type="nucleotide sequence ID" value="NZ_JAQPZS010000022.1"/>
</dbReference>
<feature type="transmembrane region" description="Helical" evidence="1">
    <location>
        <begin position="114"/>
        <end position="132"/>
    </location>
</feature>
<comment type="caution">
    <text evidence="2">The sequence shown here is derived from an EMBL/GenBank/DDBJ whole genome shotgun (WGS) entry which is preliminary data.</text>
</comment>
<dbReference type="Proteomes" id="UP001377972">
    <property type="component" value="Unassembled WGS sequence"/>
</dbReference>
<keyword evidence="1" id="KW-1133">Transmembrane helix</keyword>
<evidence type="ECO:0000313" key="2">
    <source>
        <dbReference type="EMBL" id="MEJ6498011.1"/>
    </source>
</evidence>
<evidence type="ECO:0008006" key="4">
    <source>
        <dbReference type="Google" id="ProtNLM"/>
    </source>
</evidence>
<feature type="transmembrane region" description="Helical" evidence="1">
    <location>
        <begin position="81"/>
        <end position="102"/>
    </location>
</feature>
<evidence type="ECO:0000256" key="1">
    <source>
        <dbReference type="SAM" id="Phobius"/>
    </source>
</evidence>
<name>A0ABU8SYA0_9GAMM</name>
<keyword evidence="3" id="KW-1185">Reference proteome</keyword>
<reference evidence="2 3" key="1">
    <citation type="submission" date="2023-01" db="EMBL/GenBank/DDBJ databases">
        <title>Trichodesmium-associated heterotrophic epibiont bacteria.</title>
        <authorList>
            <person name="Cleveland C.S."/>
            <person name="Webb E.A."/>
        </authorList>
    </citation>
    <scope>NUCLEOTIDE SEQUENCE [LARGE SCALE GENOMIC DNA]</scope>
    <source>
        <strain evidence="2 3">USCH2</strain>
    </source>
</reference>
<proteinExistence type="predicted"/>
<feature type="transmembrane region" description="Helical" evidence="1">
    <location>
        <begin position="170"/>
        <end position="190"/>
    </location>
</feature>
<protein>
    <recommendedName>
        <fullName evidence="4">Peptidase family M50</fullName>
    </recommendedName>
</protein>
<feature type="transmembrane region" description="Helical" evidence="1">
    <location>
        <begin position="139"/>
        <end position="158"/>
    </location>
</feature>
<sequence length="195" mass="22222">MLLLITLLILNILLREYIKQSNTKFSKILFLIGIPLHEAAHYFIARLTLRKIVHCKFIPNFNMSPPAYVIYKNGSSIGSKIIDLLIGMAPLYLGAIAIYFIGPEPTQPNPYVSYFLRWLVVLAIAQCMLPSWQDIKNSIPGILIFSIPFALIYAHLNIELSISDDNIREFQIVLTTLVTYQMIGVAFIKLRMIHV</sequence>
<keyword evidence="1" id="KW-0812">Transmembrane</keyword>
<accession>A0ABU8SYA0</accession>